<dbReference type="Gene3D" id="3.30.70.1320">
    <property type="entry name" value="Multidrug efflux transporter AcrB pore domain like"/>
    <property type="match status" value="1"/>
</dbReference>
<dbReference type="SUPFAM" id="SSF82714">
    <property type="entry name" value="Multidrug efflux transporter AcrB TolC docking domain, DN and DC subdomains"/>
    <property type="match status" value="2"/>
</dbReference>
<accession>A0ABN6V2V0</accession>
<feature type="transmembrane region" description="Helical" evidence="1">
    <location>
        <begin position="992"/>
        <end position="1018"/>
    </location>
</feature>
<dbReference type="RefSeq" id="WP_286354013.1">
    <property type="nucleotide sequence ID" value="NZ_AP027079.1"/>
</dbReference>
<dbReference type="PRINTS" id="PR00702">
    <property type="entry name" value="ACRIFLAVINRP"/>
</dbReference>
<feature type="transmembrane region" description="Helical" evidence="1">
    <location>
        <begin position="401"/>
        <end position="423"/>
    </location>
</feature>
<feature type="transmembrane region" description="Helical" evidence="1">
    <location>
        <begin position="342"/>
        <end position="364"/>
    </location>
</feature>
<dbReference type="SUPFAM" id="SSF82866">
    <property type="entry name" value="Multidrug efflux transporter AcrB transmembrane domain"/>
    <property type="match status" value="2"/>
</dbReference>
<dbReference type="SUPFAM" id="SSF82693">
    <property type="entry name" value="Multidrug efflux transporter AcrB pore domain, PN1, PN2, PC1 and PC2 subdomains"/>
    <property type="match status" value="2"/>
</dbReference>
<keyword evidence="3" id="KW-1185">Reference proteome</keyword>
<feature type="transmembrane region" description="Helical" evidence="1">
    <location>
        <begin position="864"/>
        <end position="883"/>
    </location>
</feature>
<evidence type="ECO:0000313" key="3">
    <source>
        <dbReference type="Proteomes" id="UP001242010"/>
    </source>
</evidence>
<dbReference type="PANTHER" id="PTHR32063">
    <property type="match status" value="1"/>
</dbReference>
<gene>
    <name evidence="2" type="primary">czcA</name>
    <name evidence="2" type="ORF">GETHOR_23950</name>
</gene>
<feature type="transmembrane region" description="Helical" evidence="1">
    <location>
        <begin position="444"/>
        <end position="469"/>
    </location>
</feature>
<protein>
    <submittedName>
        <fullName evidence="2">Cation efflux system protein</fullName>
    </submittedName>
</protein>
<feature type="transmembrane region" description="Helical" evidence="1">
    <location>
        <begin position="475"/>
        <end position="502"/>
    </location>
</feature>
<dbReference type="Gene3D" id="1.20.1640.10">
    <property type="entry name" value="Multidrug efflux transporter AcrB transmembrane domain"/>
    <property type="match status" value="2"/>
</dbReference>
<evidence type="ECO:0000256" key="1">
    <source>
        <dbReference type="SAM" id="Phobius"/>
    </source>
</evidence>
<name>A0ABN6V2V0_9BACT</name>
<keyword evidence="1" id="KW-0472">Membrane</keyword>
<proteinExistence type="predicted"/>
<dbReference type="Gene3D" id="3.30.70.1430">
    <property type="entry name" value="Multidrug efflux transporter AcrB pore domain"/>
    <property type="match status" value="2"/>
</dbReference>
<dbReference type="InterPro" id="IPR027463">
    <property type="entry name" value="AcrB_DN_DC_subdom"/>
</dbReference>
<feature type="transmembrane region" description="Helical" evidence="1">
    <location>
        <begin position="916"/>
        <end position="937"/>
    </location>
</feature>
<organism evidence="2 3">
    <name type="scientific">Geothrix oryzae</name>
    <dbReference type="NCBI Taxonomy" id="2927975"/>
    <lineage>
        <taxon>Bacteria</taxon>
        <taxon>Pseudomonadati</taxon>
        <taxon>Acidobacteriota</taxon>
        <taxon>Holophagae</taxon>
        <taxon>Holophagales</taxon>
        <taxon>Holophagaceae</taxon>
        <taxon>Geothrix</taxon>
    </lineage>
</organism>
<dbReference type="Proteomes" id="UP001242010">
    <property type="component" value="Chromosome"/>
</dbReference>
<sequence>MTTESSSPRHRSLIRRWFDWMLPRKGWVFALATVWGVAGLASFATLKRDLFPDLTLPSLNLLIQSPGRAATELELTVAQPVEQAIGGLPGVKRVVSTVQAEVIQVVVSFEGGTDPWRARQLVAERLAGIVGNFPEGTRAPLVSSAAGRLQEIMEIVLEGPATDPMKLRDHTEKVLIPRLQAVPGVARVERLGGEERQLQVIVQPERMRLQGVSLTQILEAMEGTHQDAAAGVMEIQDKGWFITVGSLAAQPEAVKKLRLKTPRGTVLLGDVAEIREGAGFRRGLARHQGHEDVSLRVVRQPTAETMTVSHETRKALDELRQSLPEGMELTLMYDQGGLVTHALNGVTLALLLGGLFVALVLVLLLGNFRAALIVIAVLPLATLGAAIPLNAAGMGLNAMTLGGLAIAVGLLVDAAVIMVENLAHRLREHRDHMEPRRVALTRAAAEVGVPILAAVLVILAVFIPLLAIGGLAGRLYAPLAVAIAAAMTLSLVLSFTLVPALVERFLPPGAQLEEPRLVAALKRVYRPALEWAMGHGAIVRVLALGLTLPSLWLALRLGSNFLPNLDEGALLLNSILPAETSLAAVDEANFQLEQKLVKLPGVSSVYRRTGRSELTEDPMPHTISDVLVVLDGTKRTPEVQREVAEISEELPYPVELTTPMQMRISEGIGGTPADIQVKLFHPDLAALQLKLSDIQEALGKVPGVASITPEGAGSLPKWTVVPDEDALRRLDVPRTLIVKTLKTALQGLDTTPRFDGPQRVERIVRFPDDGRTSPETLKRLPLVLEDGRVVELGQVARFEEASTPSLIRREAAQRRLALNVRTTGDLGGTADRLEKALQGIALPKGTVVKLGGKIEDARETQKRLMVAIGVALVLVVGLLYLALGRWREVMVVVLTLPDAFAGGLFALWLAGETWNISSIVGMIGLFGVAVQNSLVLITQAKHLVASGLPFHEALKEASLGRVRPKLMTAGSAILGLMPMLLGLGGSELERPLAIVMVGGLITSTLFTLLALPSFYAWVGRPKGEGAAQS</sequence>
<feature type="transmembrane region" description="Helical" evidence="1">
    <location>
        <begin position="966"/>
        <end position="986"/>
    </location>
</feature>
<feature type="transmembrane region" description="Helical" evidence="1">
    <location>
        <begin position="890"/>
        <end position="910"/>
    </location>
</feature>
<dbReference type="PANTHER" id="PTHR32063:SF24">
    <property type="entry name" value="CATION EFFLUX SYSTEM (ACRB_ACRD_ACRF FAMILY)"/>
    <property type="match status" value="1"/>
</dbReference>
<feature type="transmembrane region" description="Helical" evidence="1">
    <location>
        <begin position="371"/>
        <end position="389"/>
    </location>
</feature>
<keyword evidence="1" id="KW-1133">Transmembrane helix</keyword>
<dbReference type="Gene3D" id="3.30.70.1440">
    <property type="entry name" value="Multidrug efflux transporter AcrB pore domain"/>
    <property type="match status" value="1"/>
</dbReference>
<dbReference type="InterPro" id="IPR001036">
    <property type="entry name" value="Acrflvin-R"/>
</dbReference>
<dbReference type="Gene3D" id="3.30.2090.10">
    <property type="entry name" value="Multidrug efflux transporter AcrB TolC docking domain, DN and DC subdomains"/>
    <property type="match status" value="2"/>
</dbReference>
<dbReference type="EMBL" id="AP027079">
    <property type="protein sequence ID" value="BDU70294.1"/>
    <property type="molecule type" value="Genomic_DNA"/>
</dbReference>
<dbReference type="Pfam" id="PF00873">
    <property type="entry name" value="ACR_tran"/>
    <property type="match status" value="1"/>
</dbReference>
<reference evidence="3" key="1">
    <citation type="journal article" date="2023" name="Int. J. Syst. Evol. Microbiol.">
        <title>Mesoterricola silvestris gen. nov., sp. nov., Mesoterricola sediminis sp. nov., Geothrix oryzae sp. nov., Geothrix edaphica sp. nov., Geothrix rubra sp. nov., and Geothrix limicola sp. nov., six novel members of Acidobacteriota isolated from soils.</title>
        <authorList>
            <person name="Itoh H."/>
            <person name="Sugisawa Y."/>
            <person name="Mise K."/>
            <person name="Xu Z."/>
            <person name="Kuniyasu M."/>
            <person name="Ushijima N."/>
            <person name="Kawano K."/>
            <person name="Kobayashi E."/>
            <person name="Shiratori Y."/>
            <person name="Masuda Y."/>
            <person name="Senoo K."/>
        </authorList>
    </citation>
    <scope>NUCLEOTIDE SEQUENCE [LARGE SCALE GENOMIC DNA]</scope>
    <source>
        <strain evidence="3">Red222</strain>
    </source>
</reference>
<keyword evidence="1" id="KW-0812">Transmembrane</keyword>
<evidence type="ECO:0000313" key="2">
    <source>
        <dbReference type="EMBL" id="BDU70294.1"/>
    </source>
</evidence>